<feature type="region of interest" description="Disordered" evidence="8">
    <location>
        <begin position="1"/>
        <end position="39"/>
    </location>
</feature>
<evidence type="ECO:0000256" key="2">
    <source>
        <dbReference type="ARBA" id="ARBA00022475"/>
    </source>
</evidence>
<keyword evidence="11" id="KW-1185">Reference proteome</keyword>
<comment type="subcellular location">
    <subcellularLocation>
        <location evidence="1">Cell membrane</location>
        <topology evidence="1">Multi-pass membrane protein</topology>
    </subcellularLocation>
</comment>
<comment type="caution">
    <text evidence="10">The sequence shown here is derived from an EMBL/GenBank/DDBJ whole genome shotgun (WGS) entry which is preliminary data.</text>
</comment>
<keyword evidence="4 9" id="KW-0812">Transmembrane</keyword>
<feature type="region of interest" description="Disordered" evidence="8">
    <location>
        <begin position="432"/>
        <end position="466"/>
    </location>
</feature>
<feature type="transmembrane region" description="Helical" evidence="9">
    <location>
        <begin position="204"/>
        <end position="226"/>
    </location>
</feature>
<evidence type="ECO:0000256" key="9">
    <source>
        <dbReference type="SAM" id="Phobius"/>
    </source>
</evidence>
<feature type="transmembrane region" description="Helical" evidence="9">
    <location>
        <begin position="233"/>
        <end position="251"/>
    </location>
</feature>
<dbReference type="Proteomes" id="UP001339911">
    <property type="component" value="Unassembled WGS sequence"/>
</dbReference>
<feature type="transmembrane region" description="Helical" evidence="9">
    <location>
        <begin position="400"/>
        <end position="419"/>
    </location>
</feature>
<evidence type="ECO:0000256" key="7">
    <source>
        <dbReference type="ARBA" id="ARBA00024033"/>
    </source>
</evidence>
<evidence type="ECO:0000256" key="1">
    <source>
        <dbReference type="ARBA" id="ARBA00004651"/>
    </source>
</evidence>
<feature type="compositionally biased region" description="Pro residues" evidence="8">
    <location>
        <begin position="15"/>
        <end position="33"/>
    </location>
</feature>
<keyword evidence="2" id="KW-1003">Cell membrane</keyword>
<accession>A0ABU7SCY9</accession>
<dbReference type="Pfam" id="PF09594">
    <property type="entry name" value="GT87"/>
    <property type="match status" value="1"/>
</dbReference>
<keyword evidence="3" id="KW-0808">Transferase</keyword>
<evidence type="ECO:0000313" key="11">
    <source>
        <dbReference type="Proteomes" id="UP001339911"/>
    </source>
</evidence>
<evidence type="ECO:0000256" key="6">
    <source>
        <dbReference type="ARBA" id="ARBA00023136"/>
    </source>
</evidence>
<feature type="transmembrane region" description="Helical" evidence="9">
    <location>
        <begin position="47"/>
        <end position="67"/>
    </location>
</feature>
<gene>
    <name evidence="10" type="ORF">V1634_13320</name>
</gene>
<feature type="compositionally biased region" description="Pro residues" evidence="8">
    <location>
        <begin position="453"/>
        <end position="466"/>
    </location>
</feature>
<feature type="transmembrane region" description="Helical" evidence="9">
    <location>
        <begin position="159"/>
        <end position="192"/>
    </location>
</feature>
<dbReference type="EMBL" id="JAZGQL010000008">
    <property type="protein sequence ID" value="MEE6307804.1"/>
    <property type="molecule type" value="Genomic_DNA"/>
</dbReference>
<evidence type="ECO:0000256" key="8">
    <source>
        <dbReference type="SAM" id="MobiDB-lite"/>
    </source>
</evidence>
<feature type="transmembrane region" description="Helical" evidence="9">
    <location>
        <begin position="368"/>
        <end position="388"/>
    </location>
</feature>
<protein>
    <submittedName>
        <fullName evidence="10">Glycosyltransferase 87 family protein</fullName>
    </submittedName>
</protein>
<dbReference type="RefSeq" id="WP_331208091.1">
    <property type="nucleotide sequence ID" value="NZ_JAZGQL010000008.1"/>
</dbReference>
<organism evidence="10 11">
    <name type="scientific">Plantactinospora veratri</name>
    <dbReference type="NCBI Taxonomy" id="1436122"/>
    <lineage>
        <taxon>Bacteria</taxon>
        <taxon>Bacillati</taxon>
        <taxon>Actinomycetota</taxon>
        <taxon>Actinomycetes</taxon>
        <taxon>Micromonosporales</taxon>
        <taxon>Micromonosporaceae</taxon>
        <taxon>Plantactinospora</taxon>
    </lineage>
</organism>
<feature type="transmembrane region" description="Helical" evidence="9">
    <location>
        <begin position="323"/>
        <end position="339"/>
    </location>
</feature>
<sequence length="466" mass="48644">MTSTYLGADADGTGHPPPRRQPGPSRSAPPVPTGPHRRPHRQAYPRLGLLVLPLLVTAAALAVQQATGSFWGDLATYRSGASAAASADGALYQAIHRGTDGIALGFTYPPFAALLFQPLVPVGVPVAVGFWTLASVLALLAAVWVTLRAAGVPAERRALATLAGGTVALPVFPVSGHLQAGQVGLFLMLLVLLDLTGDPRRRWSGLGVGIAAGIKLTPLIFVLYLLVTGRFRAAGTAVAGFAATVALGFAWRPDDSVRFWTEALFDTARVTADPRTILNQSLAGALARLTDSAGRGTGWLVVAGLVAVFGMAVAAYCARAGEHLLGILACATTGVLVSPVSWHHHWVWCVPALALLAVRSWRARSRLGLAAAVLAWLVFVAGTSWVFAGLHGWDLHFRGWGLLYSNLFVLVGLAGLGYLPLHLWRAGRRGPVHRPAGPPGGLRRRGAPSPSGTGPPAPEPAPGKEA</sequence>
<comment type="similarity">
    <text evidence="7">Belongs to the glycosyltransferase 87 family.</text>
</comment>
<evidence type="ECO:0000313" key="10">
    <source>
        <dbReference type="EMBL" id="MEE6307804.1"/>
    </source>
</evidence>
<keyword evidence="6 9" id="KW-0472">Membrane</keyword>
<reference evidence="10 11" key="1">
    <citation type="submission" date="2024-01" db="EMBL/GenBank/DDBJ databases">
        <title>Genome insights into Plantactinospora veratri sp. nov.</title>
        <authorList>
            <person name="Wang L."/>
        </authorList>
    </citation>
    <scope>NUCLEOTIDE SEQUENCE [LARGE SCALE GENOMIC DNA]</scope>
    <source>
        <strain evidence="10 11">NEAU-FHS4</strain>
    </source>
</reference>
<name>A0ABU7SCY9_9ACTN</name>
<dbReference type="InterPro" id="IPR018584">
    <property type="entry name" value="GT87"/>
</dbReference>
<proteinExistence type="inferred from homology"/>
<feature type="transmembrane region" description="Helical" evidence="9">
    <location>
        <begin position="124"/>
        <end position="147"/>
    </location>
</feature>
<feature type="transmembrane region" description="Helical" evidence="9">
    <location>
        <begin position="296"/>
        <end position="316"/>
    </location>
</feature>
<keyword evidence="5 9" id="KW-1133">Transmembrane helix</keyword>
<evidence type="ECO:0000256" key="3">
    <source>
        <dbReference type="ARBA" id="ARBA00022679"/>
    </source>
</evidence>
<evidence type="ECO:0000256" key="4">
    <source>
        <dbReference type="ARBA" id="ARBA00022692"/>
    </source>
</evidence>
<evidence type="ECO:0000256" key="5">
    <source>
        <dbReference type="ARBA" id="ARBA00022989"/>
    </source>
</evidence>